<accession>A0A3N1XAB6</accession>
<comment type="similarity">
    <text evidence="1">Belongs to the bacterial solute-binding protein 1 family.</text>
</comment>
<evidence type="ECO:0000256" key="2">
    <source>
        <dbReference type="ARBA" id="ARBA00022448"/>
    </source>
</evidence>
<keyword evidence="3" id="KW-0732">Signal</keyword>
<dbReference type="Gene3D" id="3.40.190.10">
    <property type="entry name" value="Periplasmic binding protein-like II"/>
    <property type="match status" value="2"/>
</dbReference>
<dbReference type="GO" id="GO:1901982">
    <property type="term" value="F:maltose binding"/>
    <property type="evidence" value="ECO:0007669"/>
    <property type="project" value="TreeGrafter"/>
</dbReference>
<organism evidence="5 6">
    <name type="scientific">Mobilisporobacter senegalensis</name>
    <dbReference type="NCBI Taxonomy" id="1329262"/>
    <lineage>
        <taxon>Bacteria</taxon>
        <taxon>Bacillati</taxon>
        <taxon>Bacillota</taxon>
        <taxon>Clostridia</taxon>
        <taxon>Lachnospirales</taxon>
        <taxon>Lachnospiraceae</taxon>
        <taxon>Mobilisporobacter</taxon>
    </lineage>
</organism>
<dbReference type="GO" id="GO:0042956">
    <property type="term" value="P:maltodextrin transmembrane transport"/>
    <property type="evidence" value="ECO:0007669"/>
    <property type="project" value="TreeGrafter"/>
</dbReference>
<dbReference type="GO" id="GO:0015768">
    <property type="term" value="P:maltose transport"/>
    <property type="evidence" value="ECO:0007669"/>
    <property type="project" value="TreeGrafter"/>
</dbReference>
<dbReference type="SUPFAM" id="SSF53850">
    <property type="entry name" value="Periplasmic binding protein-like II"/>
    <property type="match status" value="1"/>
</dbReference>
<sequence>MSLAYLINKRKREVEIMKKGKKLIALLMVVSLLVASFTACSKKEEPAAEKETEQATENAEGDTATDETKKLGDATLKVWGSQEDQEMLGKMVENFKALYPEDNLDISLGVVSEADAKTEVLKDTSVAADVFAFASDQIAELQAAGALYRITLNKDAIIAANSEPSIQAATVGGELYAYPSSADTYFMYYDKSKYTEDEVKSLETMMEKDLGPNVINFSFDADNGWYLSSFFFAAGCQLFGADGTDPTTVTFNDANGVKVGNYLIDLANNKKFANHDDGLLLAAFQGGTLGATMSGTWNAENISKALGENYGVAKLPTINLDGKEVQLSGMANFKLYGVNSQTQYPEAAMALADYLTSKECQQMRFETRSYAPTNVELASNTEALSVNPAVAALSEQSQYATLQTSIPQSGNYWAPSEAFGAGIMNKEVTKENLQENLDAFVNNILATLE</sequence>
<gene>
    <name evidence="5" type="ORF">EDD66_11378</name>
</gene>
<dbReference type="PANTHER" id="PTHR30061">
    <property type="entry name" value="MALTOSE-BINDING PERIPLASMIC PROTEIN"/>
    <property type="match status" value="1"/>
</dbReference>
<reference evidence="5 6" key="1">
    <citation type="submission" date="2018-11" db="EMBL/GenBank/DDBJ databases">
        <title>Genomic Encyclopedia of Type Strains, Phase IV (KMG-IV): sequencing the most valuable type-strain genomes for metagenomic binning, comparative biology and taxonomic classification.</title>
        <authorList>
            <person name="Goeker M."/>
        </authorList>
    </citation>
    <scope>NUCLEOTIDE SEQUENCE [LARGE SCALE GENOMIC DNA]</scope>
    <source>
        <strain evidence="5 6">DSM 26537</strain>
    </source>
</reference>
<evidence type="ECO:0000313" key="6">
    <source>
        <dbReference type="Proteomes" id="UP000273083"/>
    </source>
</evidence>
<dbReference type="CDD" id="cd13655">
    <property type="entry name" value="PBP2_oligosaccharide_1"/>
    <property type="match status" value="1"/>
</dbReference>
<dbReference type="AlphaFoldDB" id="A0A3N1XAB6"/>
<comment type="caution">
    <text evidence="5">The sequence shown here is derived from an EMBL/GenBank/DDBJ whole genome shotgun (WGS) entry which is preliminary data.</text>
</comment>
<dbReference type="GO" id="GO:0055052">
    <property type="term" value="C:ATP-binding cassette (ABC) transporter complex, substrate-binding subunit-containing"/>
    <property type="evidence" value="ECO:0007669"/>
    <property type="project" value="TreeGrafter"/>
</dbReference>
<dbReference type="Proteomes" id="UP000273083">
    <property type="component" value="Unassembled WGS sequence"/>
</dbReference>
<evidence type="ECO:0000313" key="5">
    <source>
        <dbReference type="EMBL" id="ROR23683.1"/>
    </source>
</evidence>
<feature type="compositionally biased region" description="Basic and acidic residues" evidence="4">
    <location>
        <begin position="44"/>
        <end position="53"/>
    </location>
</feature>
<evidence type="ECO:0000256" key="1">
    <source>
        <dbReference type="ARBA" id="ARBA00008520"/>
    </source>
</evidence>
<dbReference type="EMBL" id="RJVG01000013">
    <property type="protein sequence ID" value="ROR23683.1"/>
    <property type="molecule type" value="Genomic_DNA"/>
</dbReference>
<dbReference type="InterPro" id="IPR006059">
    <property type="entry name" value="SBP"/>
</dbReference>
<proteinExistence type="inferred from homology"/>
<dbReference type="Pfam" id="PF13416">
    <property type="entry name" value="SBP_bac_8"/>
    <property type="match status" value="1"/>
</dbReference>
<name>A0A3N1XAB6_9FIRM</name>
<keyword evidence="6" id="KW-1185">Reference proteome</keyword>
<dbReference type="PANTHER" id="PTHR30061:SF50">
    <property type="entry name" value="MALTOSE_MALTODEXTRIN-BINDING PERIPLASMIC PROTEIN"/>
    <property type="match status" value="1"/>
</dbReference>
<protein>
    <submittedName>
        <fullName evidence="5">Carbohydrate ABC transporter substrate-binding protein (CUT1 family)</fullName>
    </submittedName>
</protein>
<keyword evidence="2" id="KW-0813">Transport</keyword>
<evidence type="ECO:0000256" key="4">
    <source>
        <dbReference type="SAM" id="MobiDB-lite"/>
    </source>
</evidence>
<feature type="region of interest" description="Disordered" evidence="4">
    <location>
        <begin position="44"/>
        <end position="67"/>
    </location>
</feature>
<evidence type="ECO:0000256" key="3">
    <source>
        <dbReference type="ARBA" id="ARBA00022729"/>
    </source>
</evidence>